<feature type="compositionally biased region" description="Polar residues" evidence="1">
    <location>
        <begin position="1"/>
        <end position="14"/>
    </location>
</feature>
<feature type="region of interest" description="Disordered" evidence="1">
    <location>
        <begin position="1"/>
        <end position="34"/>
    </location>
</feature>
<feature type="region of interest" description="Disordered" evidence="1">
    <location>
        <begin position="85"/>
        <end position="118"/>
    </location>
</feature>
<evidence type="ECO:0000313" key="2">
    <source>
        <dbReference type="EMBL" id="VFU09305.1"/>
    </source>
</evidence>
<dbReference type="AlphaFoldDB" id="A0A4U8Z1X4"/>
<name>A0A4U8Z1X4_METTU</name>
<dbReference type="KEGG" id="mtun:MTUNDRAET4_2418"/>
<accession>A0A4U8Z1X4</accession>
<protein>
    <submittedName>
        <fullName evidence="2">Uncharacterized protein</fullName>
    </submittedName>
</protein>
<organism evidence="2 3">
    <name type="scientific">Methylocella tundrae</name>
    <dbReference type="NCBI Taxonomy" id="227605"/>
    <lineage>
        <taxon>Bacteria</taxon>
        <taxon>Pseudomonadati</taxon>
        <taxon>Pseudomonadota</taxon>
        <taxon>Alphaproteobacteria</taxon>
        <taxon>Hyphomicrobiales</taxon>
        <taxon>Beijerinckiaceae</taxon>
        <taxon>Methylocella</taxon>
    </lineage>
</organism>
<gene>
    <name evidence="2" type="ORF">MTUNDRAET4_2418</name>
</gene>
<evidence type="ECO:0000256" key="1">
    <source>
        <dbReference type="SAM" id="MobiDB-lite"/>
    </source>
</evidence>
<proteinExistence type="predicted"/>
<dbReference type="EMBL" id="LR536450">
    <property type="protein sequence ID" value="VFU09305.1"/>
    <property type="molecule type" value="Genomic_DNA"/>
</dbReference>
<dbReference type="Proteomes" id="UP000294360">
    <property type="component" value="Chromosome"/>
</dbReference>
<sequence length="118" mass="13027">MATISQDGRRNPNQGEAAASDSRLKSPSDESQPWALRACRQPNNYGYGPASRSTECLSPATVIMRMARRRPRYSTASALRFLPSNAVNEDVGDQGPSATNQREGGWPDRIPPRWRLPS</sequence>
<reference evidence="2 3" key="1">
    <citation type="submission" date="2019-03" db="EMBL/GenBank/DDBJ databases">
        <authorList>
            <person name="Kox A.R. M."/>
        </authorList>
    </citation>
    <scope>NUCLEOTIDE SEQUENCE [LARGE SCALE GENOMIC DNA]</scope>
    <source>
        <strain evidence="2">MTUNDRAET4 annotated genome</strain>
    </source>
</reference>
<evidence type="ECO:0000313" key="3">
    <source>
        <dbReference type="Proteomes" id="UP000294360"/>
    </source>
</evidence>